<sequence length="432" mass="49025">MEFSEEFELMKKRMAKRRMEAAQAGSGGGGGGEVRRIHIIYFLSRRGRIEHPHLIRVRHLSRNGVRLRELETKTCMLMDFGLYFLKKDVKRWLSELRGKDMPESFAWSYKRKYKTGYLWQDLLDEDLITPISDNEYVLKGSEIPSSNLDLLRSHGEKKDSIQKVHSSTYKTDARDTKSTSKQQNEHQQQHPQQTTTIDVSTKTTSSEIEEESPPFGSETSTLTDDSLKLEEEKHSDSSKQETRNLDKFENSSPLYSILLNKKNDQNKNKNKNKNKNNKNKNEKVVNPSTPASSTSTSTSSSSFSKSKSYSGGATNMFRSFITCGAVDTNDSALVMINRRDKKSSSCYEPISKMHENSSISTDNNTAEICKEDKLGGSERVFGTPWIKQQQPHPNARKSFDGVKSSNRNKSQFNNQQKSIPAAYKPINGPNCS</sequence>
<evidence type="ECO:0000256" key="6">
    <source>
        <dbReference type="ARBA" id="ARBA00023306"/>
    </source>
</evidence>
<evidence type="ECO:0000256" key="7">
    <source>
        <dbReference type="ARBA" id="ARBA00024211"/>
    </source>
</evidence>
<keyword evidence="3" id="KW-1003">Cell membrane</keyword>
<name>A0A4S4DU48_CAMSN</name>
<dbReference type="Pfam" id="PF06136">
    <property type="entry name" value="SOK"/>
    <property type="match status" value="2"/>
</dbReference>
<reference evidence="10 11" key="1">
    <citation type="journal article" date="2018" name="Proc. Natl. Acad. Sci. U.S.A.">
        <title>Draft genome sequence of Camellia sinensis var. sinensis provides insights into the evolution of the tea genome and tea quality.</title>
        <authorList>
            <person name="Wei C."/>
            <person name="Yang H."/>
            <person name="Wang S."/>
            <person name="Zhao J."/>
            <person name="Liu C."/>
            <person name="Gao L."/>
            <person name="Xia E."/>
            <person name="Lu Y."/>
            <person name="Tai Y."/>
            <person name="She G."/>
            <person name="Sun J."/>
            <person name="Cao H."/>
            <person name="Tong W."/>
            <person name="Gao Q."/>
            <person name="Li Y."/>
            <person name="Deng W."/>
            <person name="Jiang X."/>
            <person name="Wang W."/>
            <person name="Chen Q."/>
            <person name="Zhang S."/>
            <person name="Li H."/>
            <person name="Wu J."/>
            <person name="Wang P."/>
            <person name="Li P."/>
            <person name="Shi C."/>
            <person name="Zheng F."/>
            <person name="Jian J."/>
            <person name="Huang B."/>
            <person name="Shan D."/>
            <person name="Shi M."/>
            <person name="Fang C."/>
            <person name="Yue Y."/>
            <person name="Li F."/>
            <person name="Li D."/>
            <person name="Wei S."/>
            <person name="Han B."/>
            <person name="Jiang C."/>
            <person name="Yin Y."/>
            <person name="Xia T."/>
            <person name="Zhang Z."/>
            <person name="Bennetzen J.L."/>
            <person name="Zhao S."/>
            <person name="Wan X."/>
        </authorList>
    </citation>
    <scope>NUCLEOTIDE SEQUENCE [LARGE SCALE GENOMIC DNA]</scope>
    <source>
        <strain evidence="11">cv. Shuchazao</strain>
        <tissue evidence="10">Leaf</tissue>
    </source>
</reference>
<keyword evidence="5" id="KW-0472">Membrane</keyword>
<evidence type="ECO:0000256" key="1">
    <source>
        <dbReference type="ARBA" id="ARBA00004413"/>
    </source>
</evidence>
<dbReference type="GO" id="GO:0051258">
    <property type="term" value="P:protein polymerization"/>
    <property type="evidence" value="ECO:0007669"/>
    <property type="project" value="UniProtKB-ARBA"/>
</dbReference>
<feature type="compositionally biased region" description="Low complexity" evidence="8">
    <location>
        <begin position="189"/>
        <end position="206"/>
    </location>
</feature>
<feature type="region of interest" description="Disordered" evidence="8">
    <location>
        <begin position="154"/>
        <end position="310"/>
    </location>
</feature>
<accession>A0A4S4DU48</accession>
<keyword evidence="2" id="KW-0217">Developmental protein</keyword>
<evidence type="ECO:0000256" key="3">
    <source>
        <dbReference type="ARBA" id="ARBA00022475"/>
    </source>
</evidence>
<evidence type="ECO:0000313" key="10">
    <source>
        <dbReference type="EMBL" id="THG06779.1"/>
    </source>
</evidence>
<dbReference type="AlphaFoldDB" id="A0A4S4DU48"/>
<gene>
    <name evidence="10" type="ORF">TEA_014119</name>
</gene>
<evidence type="ECO:0000259" key="9">
    <source>
        <dbReference type="Pfam" id="PF06136"/>
    </source>
</evidence>
<evidence type="ECO:0000256" key="2">
    <source>
        <dbReference type="ARBA" id="ARBA00022473"/>
    </source>
</evidence>
<keyword evidence="11" id="KW-1185">Reference proteome</keyword>
<proteinExistence type="inferred from homology"/>
<comment type="similarity">
    <text evidence="7">Belongs to the SOSEKI family.</text>
</comment>
<evidence type="ECO:0000313" key="11">
    <source>
        <dbReference type="Proteomes" id="UP000306102"/>
    </source>
</evidence>
<evidence type="ECO:0000256" key="5">
    <source>
        <dbReference type="ARBA" id="ARBA00023136"/>
    </source>
</evidence>
<feature type="compositionally biased region" description="Basic residues" evidence="8">
    <location>
        <begin position="268"/>
        <end position="278"/>
    </location>
</feature>
<dbReference type="Proteomes" id="UP000306102">
    <property type="component" value="Unassembled WGS sequence"/>
</dbReference>
<comment type="subcellular location">
    <subcellularLocation>
        <location evidence="1">Cell membrane</location>
        <topology evidence="1">Peripheral membrane protein</topology>
        <orientation evidence="1">Cytoplasmic side</orientation>
    </subcellularLocation>
</comment>
<dbReference type="GO" id="GO:0005886">
    <property type="term" value="C:plasma membrane"/>
    <property type="evidence" value="ECO:0007669"/>
    <property type="project" value="UniProtKB-SubCell"/>
</dbReference>
<dbReference type="PANTHER" id="PTHR31083">
    <property type="entry name" value="UPSTREAM OF FLC PROTEIN (DUF966)"/>
    <property type="match status" value="1"/>
</dbReference>
<evidence type="ECO:0000256" key="4">
    <source>
        <dbReference type="ARBA" id="ARBA00022618"/>
    </source>
</evidence>
<protein>
    <recommendedName>
        <fullName evidence="9">SOSEKI DIX-like domain-containing protein</fullName>
    </recommendedName>
</protein>
<feature type="compositionally biased region" description="Polar residues" evidence="8">
    <location>
        <begin position="403"/>
        <end position="418"/>
    </location>
</feature>
<feature type="domain" description="SOSEKI DIX-like" evidence="9">
    <location>
        <begin position="86"/>
        <end position="143"/>
    </location>
</feature>
<feature type="region of interest" description="Disordered" evidence="8">
    <location>
        <begin position="388"/>
        <end position="432"/>
    </location>
</feature>
<feature type="compositionally biased region" description="Low complexity" evidence="8">
    <location>
        <begin position="288"/>
        <end position="310"/>
    </location>
</feature>
<dbReference type="InterPro" id="IPR048351">
    <property type="entry name" value="SOK_DIX"/>
</dbReference>
<keyword evidence="6" id="KW-0131">Cell cycle</keyword>
<keyword evidence="4" id="KW-0132">Cell division</keyword>
<dbReference type="GO" id="GO:0051301">
    <property type="term" value="P:cell division"/>
    <property type="evidence" value="ECO:0007669"/>
    <property type="project" value="UniProtKB-KW"/>
</dbReference>
<organism evidence="10 11">
    <name type="scientific">Camellia sinensis var. sinensis</name>
    <name type="common">China tea</name>
    <dbReference type="NCBI Taxonomy" id="542762"/>
    <lineage>
        <taxon>Eukaryota</taxon>
        <taxon>Viridiplantae</taxon>
        <taxon>Streptophyta</taxon>
        <taxon>Embryophyta</taxon>
        <taxon>Tracheophyta</taxon>
        <taxon>Spermatophyta</taxon>
        <taxon>Magnoliopsida</taxon>
        <taxon>eudicotyledons</taxon>
        <taxon>Gunneridae</taxon>
        <taxon>Pentapetalae</taxon>
        <taxon>asterids</taxon>
        <taxon>Ericales</taxon>
        <taxon>Theaceae</taxon>
        <taxon>Camellia</taxon>
    </lineage>
</organism>
<feature type="domain" description="SOSEKI DIX-like" evidence="9">
    <location>
        <begin position="38"/>
        <end position="74"/>
    </location>
</feature>
<dbReference type="InterPro" id="IPR010369">
    <property type="entry name" value="SOK"/>
</dbReference>
<dbReference type="EMBL" id="SDRB02010392">
    <property type="protein sequence ID" value="THG06779.1"/>
    <property type="molecule type" value="Genomic_DNA"/>
</dbReference>
<evidence type="ECO:0000256" key="8">
    <source>
        <dbReference type="SAM" id="MobiDB-lite"/>
    </source>
</evidence>
<feature type="compositionally biased region" description="Basic and acidic residues" evidence="8">
    <location>
        <begin position="225"/>
        <end position="249"/>
    </location>
</feature>
<feature type="compositionally biased region" description="Basic and acidic residues" evidence="8">
    <location>
        <begin position="171"/>
        <end position="188"/>
    </location>
</feature>
<comment type="caution">
    <text evidence="10">The sequence shown here is derived from an EMBL/GenBank/DDBJ whole genome shotgun (WGS) entry which is preliminary data.</text>
</comment>
<dbReference type="PANTHER" id="PTHR31083:SF5">
    <property type="entry name" value="PROTEIN SOSEKI 1"/>
    <property type="match status" value="1"/>
</dbReference>